<feature type="region of interest" description="Disordered" evidence="1">
    <location>
        <begin position="39"/>
        <end position="74"/>
    </location>
</feature>
<evidence type="ECO:0000313" key="3">
    <source>
        <dbReference type="Proteomes" id="UP000239649"/>
    </source>
</evidence>
<dbReference type="AlphaFoldDB" id="A0A2P6VMH4"/>
<dbReference type="OrthoDB" id="521136at2759"/>
<organism evidence="2 3">
    <name type="scientific">Micractinium conductrix</name>
    <dbReference type="NCBI Taxonomy" id="554055"/>
    <lineage>
        <taxon>Eukaryota</taxon>
        <taxon>Viridiplantae</taxon>
        <taxon>Chlorophyta</taxon>
        <taxon>core chlorophytes</taxon>
        <taxon>Trebouxiophyceae</taxon>
        <taxon>Chlorellales</taxon>
        <taxon>Chlorellaceae</taxon>
        <taxon>Chlorella clade</taxon>
        <taxon>Micractinium</taxon>
    </lineage>
</organism>
<proteinExistence type="predicted"/>
<feature type="compositionally biased region" description="Polar residues" evidence="1">
    <location>
        <begin position="248"/>
        <end position="257"/>
    </location>
</feature>
<reference evidence="2 3" key="1">
    <citation type="journal article" date="2018" name="Plant J.">
        <title>Genome sequences of Chlorella sorokiniana UTEX 1602 and Micractinium conductrix SAG 241.80: implications to maltose excretion by a green alga.</title>
        <authorList>
            <person name="Arriola M.B."/>
            <person name="Velmurugan N."/>
            <person name="Zhang Y."/>
            <person name="Plunkett M.H."/>
            <person name="Hondzo H."/>
            <person name="Barney B.M."/>
        </authorList>
    </citation>
    <scope>NUCLEOTIDE SEQUENCE [LARGE SCALE GENOMIC DNA]</scope>
    <source>
        <strain evidence="2 3">SAG 241.80</strain>
    </source>
</reference>
<evidence type="ECO:0000256" key="1">
    <source>
        <dbReference type="SAM" id="MobiDB-lite"/>
    </source>
</evidence>
<comment type="caution">
    <text evidence="2">The sequence shown here is derived from an EMBL/GenBank/DDBJ whole genome shotgun (WGS) entry which is preliminary data.</text>
</comment>
<keyword evidence="3" id="KW-1185">Reference proteome</keyword>
<name>A0A2P6VMH4_9CHLO</name>
<feature type="region of interest" description="Disordered" evidence="1">
    <location>
        <begin position="227"/>
        <end position="258"/>
    </location>
</feature>
<evidence type="ECO:0000313" key="2">
    <source>
        <dbReference type="EMBL" id="PSC75283.1"/>
    </source>
</evidence>
<dbReference type="EMBL" id="LHPF02000002">
    <property type="protein sequence ID" value="PSC75283.1"/>
    <property type="molecule type" value="Genomic_DNA"/>
</dbReference>
<feature type="region of interest" description="Disordered" evidence="1">
    <location>
        <begin position="88"/>
        <end position="127"/>
    </location>
</feature>
<accession>A0A2P6VMH4</accession>
<sequence length="524" mass="55067">MGRKKCRTKAPVKLVQCPACDMTMRMTTVGMHLTTCMKRKEQQQRRQPGGHGGGATAEQQLAGPHPPPVQQADEVGASSELVSLYFEDSAPAPPRPLRGAPGGDGPPHKRPRTEAQAASSARQAATPHQVAIDEAIRGGAASAFIAAERLGRALRPGAPVVVAGSGSFQAGIATAVAAALEGQGFAVEACHPDLDGLEHCRPDHAFTVILLRKPGLPHAPRSLAQPLADVRSKWQQQQQLHPPPQPSTSPGATSNSGVVYAIQPPGVLRAEIEPATVHGPADLRAVVQQAVQLSPGYLGSTTRDVAVRLREHANALLAGTHSCLQAQEQPVFDQLWREHPGSSAADSEARTAAYRANLEQRCVVVARVSAASFGGDRSQMEVLLGAAEQAGIDACTATILNRSLTVGPRFVSMPGMCQATGALRMALDGYDEDGKSIAAQNMGNTPMEVTFEDGSTRIMTANALGGVAAAATYAERQRASGIEGVRFQWVHRGVVLHTTDMSPKGINVHIPKGLRHLVSSRAGA</sequence>
<protein>
    <submittedName>
        <fullName evidence="2">Uncharacterized protein</fullName>
    </submittedName>
</protein>
<dbReference type="Proteomes" id="UP000239649">
    <property type="component" value="Unassembled WGS sequence"/>
</dbReference>
<feature type="compositionally biased region" description="Low complexity" evidence="1">
    <location>
        <begin position="115"/>
        <end position="125"/>
    </location>
</feature>
<gene>
    <name evidence="2" type="ORF">C2E20_1430</name>
</gene>